<feature type="compositionally biased region" description="Polar residues" evidence="1">
    <location>
        <begin position="13"/>
        <end position="22"/>
    </location>
</feature>
<dbReference type="AlphaFoldDB" id="A0A9P6YC75"/>
<evidence type="ECO:0000256" key="1">
    <source>
        <dbReference type="SAM" id="MobiDB-lite"/>
    </source>
</evidence>
<comment type="caution">
    <text evidence="2">The sequence shown here is derived from an EMBL/GenBank/DDBJ whole genome shotgun (WGS) entry which is preliminary data.</text>
</comment>
<evidence type="ECO:0000313" key="2">
    <source>
        <dbReference type="EMBL" id="KAG1544712.1"/>
    </source>
</evidence>
<feature type="region of interest" description="Disordered" evidence="1">
    <location>
        <begin position="1"/>
        <end position="26"/>
    </location>
</feature>
<dbReference type="OrthoDB" id="2260673at2759"/>
<evidence type="ECO:0000313" key="3">
    <source>
        <dbReference type="Proteomes" id="UP000717996"/>
    </source>
</evidence>
<proteinExistence type="predicted"/>
<feature type="compositionally biased region" description="Basic and acidic residues" evidence="1">
    <location>
        <begin position="1"/>
        <end position="12"/>
    </location>
</feature>
<reference evidence="2" key="1">
    <citation type="journal article" date="2020" name="Microb. Genom.">
        <title>Genetic diversity of clinical and environmental Mucorales isolates obtained from an investigation of mucormycosis cases among solid organ transplant recipients.</title>
        <authorList>
            <person name="Nguyen M.H."/>
            <person name="Kaul D."/>
            <person name="Muto C."/>
            <person name="Cheng S.J."/>
            <person name="Richter R.A."/>
            <person name="Bruno V.M."/>
            <person name="Liu G."/>
            <person name="Beyhan S."/>
            <person name="Sundermann A.J."/>
            <person name="Mounaud S."/>
            <person name="Pasculle A.W."/>
            <person name="Nierman W.C."/>
            <person name="Driscoll E."/>
            <person name="Cumbie R."/>
            <person name="Clancy C.J."/>
            <person name="Dupont C.L."/>
        </authorList>
    </citation>
    <scope>NUCLEOTIDE SEQUENCE</scope>
    <source>
        <strain evidence="2">GL16</strain>
    </source>
</reference>
<dbReference type="EMBL" id="JAANIT010000758">
    <property type="protein sequence ID" value="KAG1544712.1"/>
    <property type="molecule type" value="Genomic_DNA"/>
</dbReference>
<sequence length="440" mass="49943">MPQSKSQRENSRAKSTSPTNFNKPIPGKRILHIDIDQVNVRGVSKKYLNAPVSGWTSPSKLINSIQVDNMLNAGPQQALDHIRKSLENIGKSSNIAGQLSRYAANCHKYSLKPKFSEEFINLYAAKRGRVQDCALKEKSRILSSKAMDSASDITDKALDILKESTLREMSNEHYEVNDADQNELANKEDAKTDSGEFMGPARLINHSPNQPKLSTIHIENVQNNCFIAISSMPLFLMPPFLREVLNSNYADQKVLKSLGNFPSVLRILNQMMDDNVEYSTFPQNLWSFQSQAIMWSPLENEFFSVIAIIMTDFWGLFKRIDFNRNHERTFWVEYVVPLFKHFSTMNKGVIFSWCESLVLSHGKSQIIPGVWNNTTEKLFADGVGRQDGFEIVIMESSGPFLTENIEHSVDDTWKLITMTTNSLRNEILKYQDASIETAKG</sequence>
<organism evidence="2 3">
    <name type="scientific">Rhizopus oryzae</name>
    <name type="common">Mucormycosis agent</name>
    <name type="synonym">Rhizopus arrhizus var. delemar</name>
    <dbReference type="NCBI Taxonomy" id="64495"/>
    <lineage>
        <taxon>Eukaryota</taxon>
        <taxon>Fungi</taxon>
        <taxon>Fungi incertae sedis</taxon>
        <taxon>Mucoromycota</taxon>
        <taxon>Mucoromycotina</taxon>
        <taxon>Mucoromycetes</taxon>
        <taxon>Mucorales</taxon>
        <taxon>Mucorineae</taxon>
        <taxon>Rhizopodaceae</taxon>
        <taxon>Rhizopus</taxon>
    </lineage>
</organism>
<accession>A0A9P6YC75</accession>
<gene>
    <name evidence="2" type="ORF">G6F51_005898</name>
</gene>
<dbReference type="Proteomes" id="UP000717996">
    <property type="component" value="Unassembled WGS sequence"/>
</dbReference>
<name>A0A9P6YC75_RHIOR</name>
<protein>
    <submittedName>
        <fullName evidence="2">Uncharacterized protein</fullName>
    </submittedName>
</protein>